<dbReference type="Gene3D" id="2.102.20.10">
    <property type="entry name" value="Beta-galactosidase, domain 2"/>
    <property type="match status" value="1"/>
</dbReference>
<dbReference type="Pfam" id="PF22369">
    <property type="entry name" value="GLMA_2nd"/>
    <property type="match status" value="1"/>
</dbReference>
<dbReference type="Gene3D" id="3.20.20.80">
    <property type="entry name" value="Glycosidases"/>
    <property type="match status" value="1"/>
</dbReference>
<dbReference type="PRINTS" id="PR00742">
    <property type="entry name" value="GLHYDRLASE35"/>
</dbReference>
<gene>
    <name evidence="5" type="ORF">GCM10011571_01030</name>
</gene>
<proteinExistence type="inferred from homology"/>
<dbReference type="InterPro" id="IPR017853">
    <property type="entry name" value="GH"/>
</dbReference>
<dbReference type="InterPro" id="IPR037110">
    <property type="entry name" value="Betagal_dom2_sf"/>
</dbReference>
<evidence type="ECO:0000259" key="3">
    <source>
        <dbReference type="Pfam" id="PF01301"/>
    </source>
</evidence>
<dbReference type="PANTHER" id="PTHR23421">
    <property type="entry name" value="BETA-GALACTOSIDASE RELATED"/>
    <property type="match status" value="1"/>
</dbReference>
<protein>
    <submittedName>
        <fullName evidence="5">Glycoside hydrolase</fullName>
    </submittedName>
</protein>
<evidence type="ECO:0000256" key="2">
    <source>
        <dbReference type="RuleBase" id="RU003679"/>
    </source>
</evidence>
<keyword evidence="6" id="KW-1185">Reference proteome</keyword>
<evidence type="ECO:0000259" key="4">
    <source>
        <dbReference type="Pfam" id="PF22369"/>
    </source>
</evidence>
<evidence type="ECO:0000313" key="6">
    <source>
        <dbReference type="Proteomes" id="UP000625210"/>
    </source>
</evidence>
<evidence type="ECO:0000313" key="5">
    <source>
        <dbReference type="EMBL" id="GGE03900.1"/>
    </source>
</evidence>
<evidence type="ECO:0000256" key="1">
    <source>
        <dbReference type="ARBA" id="ARBA00009809"/>
    </source>
</evidence>
<dbReference type="AlphaFoldDB" id="A0A8J2YBI9"/>
<dbReference type="GO" id="GO:0004553">
    <property type="term" value="F:hydrolase activity, hydrolyzing O-glycosyl compounds"/>
    <property type="evidence" value="ECO:0007669"/>
    <property type="project" value="InterPro"/>
</dbReference>
<dbReference type="InterPro" id="IPR054746">
    <property type="entry name" value="GLMA-like_second"/>
</dbReference>
<sequence>MGIQMKNGQFVIDGKPRFLYGGEFHYYRCPKGEWADRLDRLKEAGCNLVSTYIPWVWHEPTEGEVDLTGETRPEKDLQSFLELIAEKELYCIVRPGPYVMAEVRLEGIPPWIHDDYPEVVALQKDGRQHPNRIVSYLHPVFLEKVAAWYGRVCDVIVPFQKDRGGPVILFQLCNEIGMLHWVSNTSDYNPVVLKRFQEYLAEKYGSMEGLNNAYGTSFADMEAFVQSAVLKGQQSLAEKLHWEWGRFWRQQIRDYVDELKGIAQAYGIHVPYLINVHGFKDFSVYSRGVDYPIGLSQLYRTPEVENTVLAGDFYPGHIGYDTYHDLVLASALTKAVSQPGQPLFSAEFQSGRLADRPRVYPQDLDLNARTCIAHGMNAINWYMFVAGENFEDIGLFGRRHEWQAPVDSDGNPRRSFTAARHIGRLLQANGDKLLCCTKRIDTHLAFYPDYYMTETVERGTTAGSMVSELAGERERFFFDGIGRLLTAANLHFEAVDVLAEDRIDPEAVNTLWMFSGERMDEGVQRKLVRYVEEGGKLILYPRPPVKNLDGNPCTILVDSLDIPQWKAVHGIETARVLEIDSVKVDVRLEFGKVPGTPIAWDRFGEKAAGFVRAHGKGAFMMLGLGLAHDYNYQLDVIRAIAGSFGIRPSLTSSNPDLSLTERSDGKTSFLFIHNYDEITQQGVIYREGEPLFGGKVLTVAPRSGVMLPVCLPLWEGLTVDYSTMEILSFRREEEKAVLELAFSGETGEIAFSGERGVRVNNGSQVTSRDGKGSTVVRFTGEPGSSVTLELYLETGKEKV</sequence>
<dbReference type="InterPro" id="IPR029062">
    <property type="entry name" value="Class_I_gatase-like"/>
</dbReference>
<dbReference type="RefSeq" id="WP_188645978.1">
    <property type="nucleotide sequence ID" value="NZ_BMHQ01000001.1"/>
</dbReference>
<reference evidence="5" key="2">
    <citation type="submission" date="2020-09" db="EMBL/GenBank/DDBJ databases">
        <authorList>
            <person name="Sun Q."/>
            <person name="Zhou Y."/>
        </authorList>
    </citation>
    <scope>NUCLEOTIDE SEQUENCE</scope>
    <source>
        <strain evidence="5">CGMCC 1.15179</strain>
    </source>
</reference>
<dbReference type="InterPro" id="IPR031330">
    <property type="entry name" value="Gly_Hdrlase_35_cat"/>
</dbReference>
<dbReference type="SUPFAM" id="SSF51445">
    <property type="entry name" value="(Trans)glycosidases"/>
    <property type="match status" value="1"/>
</dbReference>
<organism evidence="5 6">
    <name type="scientific">Marinithermofilum abyssi</name>
    <dbReference type="NCBI Taxonomy" id="1571185"/>
    <lineage>
        <taxon>Bacteria</taxon>
        <taxon>Bacillati</taxon>
        <taxon>Bacillota</taxon>
        <taxon>Bacilli</taxon>
        <taxon>Bacillales</taxon>
        <taxon>Thermoactinomycetaceae</taxon>
        <taxon>Marinithermofilum</taxon>
    </lineage>
</organism>
<name>A0A8J2YBI9_9BACL</name>
<comment type="caution">
    <text evidence="5">The sequence shown here is derived from an EMBL/GenBank/DDBJ whole genome shotgun (WGS) entry which is preliminary data.</text>
</comment>
<dbReference type="Proteomes" id="UP000625210">
    <property type="component" value="Unassembled WGS sequence"/>
</dbReference>
<feature type="domain" description="Glycoside hydrolase 35 catalytic" evidence="3">
    <location>
        <begin position="9"/>
        <end position="203"/>
    </location>
</feature>
<comment type="similarity">
    <text evidence="1 2">Belongs to the glycosyl hydrolase 35 family.</text>
</comment>
<keyword evidence="5" id="KW-0378">Hydrolase</keyword>
<feature type="domain" description="GLMA-like second" evidence="4">
    <location>
        <begin position="464"/>
        <end position="596"/>
    </location>
</feature>
<dbReference type="EMBL" id="BMHQ01000001">
    <property type="protein sequence ID" value="GGE03900.1"/>
    <property type="molecule type" value="Genomic_DNA"/>
</dbReference>
<dbReference type="InterPro" id="IPR001944">
    <property type="entry name" value="Glycoside_Hdrlase_35"/>
</dbReference>
<dbReference type="Pfam" id="PF01301">
    <property type="entry name" value="Glyco_hydro_35"/>
    <property type="match status" value="1"/>
</dbReference>
<reference evidence="5" key="1">
    <citation type="journal article" date="2014" name="Int. J. Syst. Evol. Microbiol.">
        <title>Complete genome sequence of Corynebacterium casei LMG S-19264T (=DSM 44701T), isolated from a smear-ripened cheese.</title>
        <authorList>
            <consortium name="US DOE Joint Genome Institute (JGI-PGF)"/>
            <person name="Walter F."/>
            <person name="Albersmeier A."/>
            <person name="Kalinowski J."/>
            <person name="Ruckert C."/>
        </authorList>
    </citation>
    <scope>NUCLEOTIDE SEQUENCE</scope>
    <source>
        <strain evidence="5">CGMCC 1.15179</strain>
    </source>
</reference>
<accession>A0A8J2YBI9</accession>
<dbReference type="GO" id="GO:0005975">
    <property type="term" value="P:carbohydrate metabolic process"/>
    <property type="evidence" value="ECO:0007669"/>
    <property type="project" value="InterPro"/>
</dbReference>
<dbReference type="Gene3D" id="3.40.50.880">
    <property type="match status" value="1"/>
</dbReference>